<gene>
    <name evidence="4" type="ORF">JIN83_15750</name>
</gene>
<keyword evidence="2" id="KW-0560">Oxidoreductase</keyword>
<sequence>MKTTLIIGGNSGIGEKLAQQLQRDGHQVLTASRQPSNFDHQVYDATSADSLELPEKLDGLVYCPGSITLKPFHRLSQEEMMNEWKLNALGAAHSVQQALPSLKQAEHASVVMFSTVAVQTGLPFHASIAMAKGAVEGLTRALAAELSPAIRVNAIAPSLTDTQLAEPLLNSDQKRQASAERHPLKRVGMPSEIASLAAWLLSDDARFMTGQILHADGGMSSVRTF</sequence>
<reference evidence="4" key="1">
    <citation type="submission" date="2021-01" db="EMBL/GenBank/DDBJ databases">
        <title>Modified the classification status of verrucomicrobia.</title>
        <authorList>
            <person name="Feng X."/>
        </authorList>
    </citation>
    <scope>NUCLEOTIDE SEQUENCE</scope>
    <source>
        <strain evidence="4">5K15</strain>
    </source>
</reference>
<dbReference type="SUPFAM" id="SSF51735">
    <property type="entry name" value="NAD(P)-binding Rossmann-fold domains"/>
    <property type="match status" value="1"/>
</dbReference>
<dbReference type="Pfam" id="PF13561">
    <property type="entry name" value="adh_short_C2"/>
    <property type="match status" value="1"/>
</dbReference>
<name>A0AAE2SGG4_9BACT</name>
<evidence type="ECO:0000313" key="5">
    <source>
        <dbReference type="Proteomes" id="UP000634206"/>
    </source>
</evidence>
<dbReference type="InterPro" id="IPR057326">
    <property type="entry name" value="KR_dom"/>
</dbReference>
<accession>A0AAE2SGG4</accession>
<dbReference type="RefSeq" id="WP_309491048.1">
    <property type="nucleotide sequence ID" value="NZ_JAENIG010000013.1"/>
</dbReference>
<evidence type="ECO:0000313" key="4">
    <source>
        <dbReference type="EMBL" id="MBK1856427.1"/>
    </source>
</evidence>
<dbReference type="AlphaFoldDB" id="A0AAE2SGG4"/>
<proteinExistence type="inferred from homology"/>
<dbReference type="PRINTS" id="PR00081">
    <property type="entry name" value="GDHRDH"/>
</dbReference>
<organism evidence="4 5">
    <name type="scientific">Oceaniferula flava</name>
    <dbReference type="NCBI Taxonomy" id="2800421"/>
    <lineage>
        <taxon>Bacteria</taxon>
        <taxon>Pseudomonadati</taxon>
        <taxon>Verrucomicrobiota</taxon>
        <taxon>Verrucomicrobiia</taxon>
        <taxon>Verrucomicrobiales</taxon>
        <taxon>Verrucomicrobiaceae</taxon>
        <taxon>Oceaniferula</taxon>
    </lineage>
</organism>
<dbReference type="Gene3D" id="3.40.50.720">
    <property type="entry name" value="NAD(P)-binding Rossmann-like Domain"/>
    <property type="match status" value="1"/>
</dbReference>
<evidence type="ECO:0000256" key="1">
    <source>
        <dbReference type="ARBA" id="ARBA00006484"/>
    </source>
</evidence>
<evidence type="ECO:0000259" key="3">
    <source>
        <dbReference type="SMART" id="SM00822"/>
    </source>
</evidence>
<dbReference type="InterPro" id="IPR036291">
    <property type="entry name" value="NAD(P)-bd_dom_sf"/>
</dbReference>
<feature type="domain" description="Ketoreductase" evidence="3">
    <location>
        <begin position="2"/>
        <end position="158"/>
    </location>
</feature>
<dbReference type="SMART" id="SM00822">
    <property type="entry name" value="PKS_KR"/>
    <property type="match status" value="1"/>
</dbReference>
<dbReference type="InterPro" id="IPR051122">
    <property type="entry name" value="SDR_DHRS6-like"/>
</dbReference>
<protein>
    <submittedName>
        <fullName evidence="4">SDR family oxidoreductase</fullName>
    </submittedName>
</protein>
<dbReference type="EMBL" id="JAENIG010000013">
    <property type="protein sequence ID" value="MBK1856427.1"/>
    <property type="molecule type" value="Genomic_DNA"/>
</dbReference>
<dbReference type="PANTHER" id="PTHR43477:SF1">
    <property type="entry name" value="DIHYDROANTICAPSIN 7-DEHYDROGENASE"/>
    <property type="match status" value="1"/>
</dbReference>
<dbReference type="Proteomes" id="UP000634206">
    <property type="component" value="Unassembled WGS sequence"/>
</dbReference>
<dbReference type="InterPro" id="IPR002347">
    <property type="entry name" value="SDR_fam"/>
</dbReference>
<keyword evidence="5" id="KW-1185">Reference proteome</keyword>
<evidence type="ECO:0000256" key="2">
    <source>
        <dbReference type="ARBA" id="ARBA00023002"/>
    </source>
</evidence>
<dbReference type="CDD" id="cd05233">
    <property type="entry name" value="SDR_c"/>
    <property type="match status" value="1"/>
</dbReference>
<comment type="similarity">
    <text evidence="1">Belongs to the short-chain dehydrogenases/reductases (SDR) family.</text>
</comment>
<comment type="caution">
    <text evidence="4">The sequence shown here is derived from an EMBL/GenBank/DDBJ whole genome shotgun (WGS) entry which is preliminary data.</text>
</comment>
<dbReference type="GO" id="GO:0016491">
    <property type="term" value="F:oxidoreductase activity"/>
    <property type="evidence" value="ECO:0007669"/>
    <property type="project" value="UniProtKB-KW"/>
</dbReference>
<dbReference type="PANTHER" id="PTHR43477">
    <property type="entry name" value="DIHYDROANTICAPSIN 7-DEHYDROGENASE"/>
    <property type="match status" value="1"/>
</dbReference>